<feature type="region of interest" description="Disordered" evidence="1">
    <location>
        <begin position="98"/>
        <end position="158"/>
    </location>
</feature>
<dbReference type="Gene3D" id="1.10.10.10">
    <property type="entry name" value="Winged helix-like DNA-binding domain superfamily/Winged helix DNA-binding domain"/>
    <property type="match status" value="1"/>
</dbReference>
<keyword evidence="3" id="KW-1185">Reference proteome</keyword>
<protein>
    <recommendedName>
        <fullName evidence="4">Helix-turn-helix domain-containing protein</fullName>
    </recommendedName>
</protein>
<comment type="caution">
    <text evidence="2">The sequence shown here is derived from an EMBL/GenBank/DDBJ whole genome shotgun (WGS) entry which is preliminary data.</text>
</comment>
<evidence type="ECO:0008006" key="4">
    <source>
        <dbReference type="Google" id="ProtNLM"/>
    </source>
</evidence>
<dbReference type="RefSeq" id="WP_344231453.1">
    <property type="nucleotide sequence ID" value="NZ_BAAAPH010000001.1"/>
</dbReference>
<evidence type="ECO:0000313" key="2">
    <source>
        <dbReference type="EMBL" id="GAA1549815.1"/>
    </source>
</evidence>
<reference evidence="2 3" key="1">
    <citation type="journal article" date="2019" name="Int. J. Syst. Evol. Microbiol.">
        <title>The Global Catalogue of Microorganisms (GCM) 10K type strain sequencing project: providing services to taxonomists for standard genome sequencing and annotation.</title>
        <authorList>
            <consortium name="The Broad Institute Genomics Platform"/>
            <consortium name="The Broad Institute Genome Sequencing Center for Infectious Disease"/>
            <person name="Wu L."/>
            <person name="Ma J."/>
        </authorList>
    </citation>
    <scope>NUCLEOTIDE SEQUENCE [LARGE SCALE GENOMIC DNA]</scope>
    <source>
        <strain evidence="2 3">JCM 15572</strain>
    </source>
</reference>
<dbReference type="Pfam" id="PF13730">
    <property type="entry name" value="HTH_36"/>
    <property type="match status" value="1"/>
</dbReference>
<gene>
    <name evidence="2" type="ORF">GCM10009804_03000</name>
</gene>
<dbReference type="EMBL" id="BAAAPH010000001">
    <property type="protein sequence ID" value="GAA1549815.1"/>
    <property type="molecule type" value="Genomic_DNA"/>
</dbReference>
<dbReference type="Proteomes" id="UP001501705">
    <property type="component" value="Unassembled WGS sequence"/>
</dbReference>
<organism evidence="2 3">
    <name type="scientific">Kribbella hippodromi</name>
    <dbReference type="NCBI Taxonomy" id="434347"/>
    <lineage>
        <taxon>Bacteria</taxon>
        <taxon>Bacillati</taxon>
        <taxon>Actinomycetota</taxon>
        <taxon>Actinomycetes</taxon>
        <taxon>Propionibacteriales</taxon>
        <taxon>Kribbellaceae</taxon>
        <taxon>Kribbella</taxon>
    </lineage>
</organism>
<evidence type="ECO:0000313" key="3">
    <source>
        <dbReference type="Proteomes" id="UP001501705"/>
    </source>
</evidence>
<name>A0ABN2C1M9_9ACTN</name>
<proteinExistence type="predicted"/>
<accession>A0ABN2C1M9</accession>
<sequence>MSEPTGFGMVPRHLEGKLTAIELAVYVALSWNANPEGKCWPSHKSLARSAGCSESSVKTALKNLRAKGLVSWENRTSPEGDPTSNVYYLSVWERKKRPKASANQTGDDPGVGQEVPQGGSPGTDEQDHLNKTNASSSKKDQRSAPINEPTMSGLRGRQRDNFDVDSLVAELEYDFEANGYLANHNWFADTTEFVEAAVSEVREDVAIKDPAAWLTTSLKNLSPVGKAYRLMKIVGEGDYDDD</sequence>
<evidence type="ECO:0000256" key="1">
    <source>
        <dbReference type="SAM" id="MobiDB-lite"/>
    </source>
</evidence>
<dbReference type="InterPro" id="IPR036388">
    <property type="entry name" value="WH-like_DNA-bd_sf"/>
</dbReference>